<evidence type="ECO:0000256" key="6">
    <source>
        <dbReference type="ARBA" id="ARBA00023136"/>
    </source>
</evidence>
<dbReference type="InterPro" id="IPR003439">
    <property type="entry name" value="ABC_transporter-like_ATP-bd"/>
</dbReference>
<evidence type="ECO:0000259" key="9">
    <source>
        <dbReference type="PROSITE" id="PS50929"/>
    </source>
</evidence>
<dbReference type="PANTHER" id="PTHR24221">
    <property type="entry name" value="ATP-BINDING CASSETTE SUB-FAMILY B"/>
    <property type="match status" value="1"/>
</dbReference>
<dbReference type="PANTHER" id="PTHR24221:SF261">
    <property type="entry name" value="GLUTATHIONE_L-CYSTEINE TRANSPORT SYSTEM ATP-BINDING_PERMEASE PROTEIN CYDD"/>
    <property type="match status" value="1"/>
</dbReference>
<comment type="caution">
    <text evidence="10">The sequence shown here is derived from an EMBL/GenBank/DDBJ whole genome shotgun (WGS) entry which is preliminary data.</text>
</comment>
<dbReference type="Proteomes" id="UP001556196">
    <property type="component" value="Unassembled WGS sequence"/>
</dbReference>
<gene>
    <name evidence="10" type="ORF">ABUE31_01905</name>
</gene>
<evidence type="ECO:0000256" key="3">
    <source>
        <dbReference type="ARBA" id="ARBA00022741"/>
    </source>
</evidence>
<dbReference type="Gene3D" id="1.20.1560.10">
    <property type="entry name" value="ABC transporter type 1, transmembrane domain"/>
    <property type="match status" value="1"/>
</dbReference>
<protein>
    <submittedName>
        <fullName evidence="10">ATP-binding cassette domain-containing protein</fullName>
    </submittedName>
</protein>
<dbReference type="InterPro" id="IPR039421">
    <property type="entry name" value="Type_1_exporter"/>
</dbReference>
<keyword evidence="2 7" id="KW-0812">Transmembrane</keyword>
<feature type="domain" description="ABC transmembrane type-1" evidence="9">
    <location>
        <begin position="31"/>
        <end position="271"/>
    </location>
</feature>
<evidence type="ECO:0000256" key="1">
    <source>
        <dbReference type="ARBA" id="ARBA00004651"/>
    </source>
</evidence>
<reference evidence="10 11" key="1">
    <citation type="submission" date="2024-06" db="EMBL/GenBank/DDBJ databases">
        <authorList>
            <person name="Tuo L."/>
        </authorList>
    </citation>
    <scope>NUCLEOTIDE SEQUENCE [LARGE SCALE GENOMIC DNA]</scope>
    <source>
        <strain evidence="10 11">ZMM04-5</strain>
    </source>
</reference>
<dbReference type="EMBL" id="JBFOCI010000001">
    <property type="protein sequence ID" value="MEW9804737.1"/>
    <property type="molecule type" value="Genomic_DNA"/>
</dbReference>
<evidence type="ECO:0000313" key="11">
    <source>
        <dbReference type="Proteomes" id="UP001556196"/>
    </source>
</evidence>
<feature type="transmembrane region" description="Helical" evidence="7">
    <location>
        <begin position="65"/>
        <end position="84"/>
    </location>
</feature>
<keyword evidence="11" id="KW-1185">Reference proteome</keyword>
<accession>A0ABV3QUI6</accession>
<feature type="domain" description="ABC transporter" evidence="8">
    <location>
        <begin position="322"/>
        <end position="538"/>
    </location>
</feature>
<feature type="transmembrane region" description="Helical" evidence="7">
    <location>
        <begin position="248"/>
        <end position="274"/>
    </location>
</feature>
<dbReference type="InterPro" id="IPR027417">
    <property type="entry name" value="P-loop_NTPase"/>
</dbReference>
<sequence>MSQPPGGPASKGRSDALDLARRAARPGLRDVLAMQTVRTLLKLGFAGALAILAGSMIELGTVPPVALAATVATLLLSSVAGLLADSRQATAEAEVAAGILGDVRGNLDALSVRDIQSRPAGAMIAGVQRHPEALAALVVGHRAAATMLGLGPALAAVAVFAISWQAALVLLVASPIMVVFFVFVGGTIHGRATAQEMAFGQLAAQFEDRVRTLPTILASHGLDRERGKLEERMSAYASSTMGVLKVAFLNASIIDFFSSLSIALLAVFLGLGHLKLVHIPGFSDLLLWQSLFILMLAPEFFAPFRRYAEQYHAKAEGDAAAVALDRLIGPGAPGPEPVLAGLEPLRRADFRLPKKGLVAVVGASGAGKSTLLRRLAGIEPSDVPVSEHARGGVAWIGTDVPVLSGTLADAISWNRAPACPTRIQLAADRVGLLADGLLPGGLEARIASGGENLSGGQRLRIGIARALLSKRPVFADEPTAKLDTENAARVRQALLDCARDQLVVVATHDRNLADRADMVLDLDEPRIAAMEAASWAVIP</sequence>
<evidence type="ECO:0000256" key="5">
    <source>
        <dbReference type="ARBA" id="ARBA00022989"/>
    </source>
</evidence>
<keyword evidence="4 10" id="KW-0067">ATP-binding</keyword>
<evidence type="ECO:0000256" key="2">
    <source>
        <dbReference type="ARBA" id="ARBA00022692"/>
    </source>
</evidence>
<dbReference type="PROSITE" id="PS50893">
    <property type="entry name" value="ABC_TRANSPORTER_2"/>
    <property type="match status" value="1"/>
</dbReference>
<organism evidence="10 11">
    <name type="scientific">Mesorhizobium marinum</name>
    <dbReference type="NCBI Taxonomy" id="3228790"/>
    <lineage>
        <taxon>Bacteria</taxon>
        <taxon>Pseudomonadati</taxon>
        <taxon>Pseudomonadota</taxon>
        <taxon>Alphaproteobacteria</taxon>
        <taxon>Hyphomicrobiales</taxon>
        <taxon>Phyllobacteriaceae</taxon>
        <taxon>Mesorhizobium</taxon>
    </lineage>
</organism>
<evidence type="ECO:0000313" key="10">
    <source>
        <dbReference type="EMBL" id="MEW9804737.1"/>
    </source>
</evidence>
<keyword evidence="3" id="KW-0547">Nucleotide-binding</keyword>
<dbReference type="InterPro" id="IPR036640">
    <property type="entry name" value="ABC1_TM_sf"/>
</dbReference>
<keyword evidence="5 7" id="KW-1133">Transmembrane helix</keyword>
<feature type="transmembrane region" description="Helical" evidence="7">
    <location>
        <begin position="286"/>
        <end position="304"/>
    </location>
</feature>
<dbReference type="Pfam" id="PF00005">
    <property type="entry name" value="ABC_tran"/>
    <property type="match status" value="1"/>
</dbReference>
<dbReference type="InterPro" id="IPR003593">
    <property type="entry name" value="AAA+_ATPase"/>
</dbReference>
<keyword evidence="6 7" id="KW-0472">Membrane</keyword>
<feature type="transmembrane region" description="Helical" evidence="7">
    <location>
        <begin position="39"/>
        <end position="59"/>
    </location>
</feature>
<dbReference type="SUPFAM" id="SSF52540">
    <property type="entry name" value="P-loop containing nucleoside triphosphate hydrolases"/>
    <property type="match status" value="1"/>
</dbReference>
<dbReference type="SMART" id="SM00382">
    <property type="entry name" value="AAA"/>
    <property type="match status" value="1"/>
</dbReference>
<dbReference type="SUPFAM" id="SSF90123">
    <property type="entry name" value="ABC transporter transmembrane region"/>
    <property type="match status" value="1"/>
</dbReference>
<dbReference type="Pfam" id="PF00664">
    <property type="entry name" value="ABC_membrane"/>
    <property type="match status" value="1"/>
</dbReference>
<dbReference type="InterPro" id="IPR011527">
    <property type="entry name" value="ABC1_TM_dom"/>
</dbReference>
<evidence type="ECO:0000256" key="7">
    <source>
        <dbReference type="SAM" id="Phobius"/>
    </source>
</evidence>
<feature type="transmembrane region" description="Helical" evidence="7">
    <location>
        <begin position="168"/>
        <end position="188"/>
    </location>
</feature>
<dbReference type="PROSITE" id="PS50929">
    <property type="entry name" value="ABC_TM1F"/>
    <property type="match status" value="1"/>
</dbReference>
<dbReference type="Gene3D" id="3.40.50.300">
    <property type="entry name" value="P-loop containing nucleotide triphosphate hydrolases"/>
    <property type="match status" value="1"/>
</dbReference>
<comment type="subcellular location">
    <subcellularLocation>
        <location evidence="1">Cell membrane</location>
        <topology evidence="1">Multi-pass membrane protein</topology>
    </subcellularLocation>
</comment>
<feature type="transmembrane region" description="Helical" evidence="7">
    <location>
        <begin position="143"/>
        <end position="162"/>
    </location>
</feature>
<evidence type="ECO:0000259" key="8">
    <source>
        <dbReference type="PROSITE" id="PS50893"/>
    </source>
</evidence>
<name>A0ABV3QUI6_9HYPH</name>
<evidence type="ECO:0000256" key="4">
    <source>
        <dbReference type="ARBA" id="ARBA00022840"/>
    </source>
</evidence>
<proteinExistence type="predicted"/>
<dbReference type="GO" id="GO:0005524">
    <property type="term" value="F:ATP binding"/>
    <property type="evidence" value="ECO:0007669"/>
    <property type="project" value="UniProtKB-KW"/>
</dbReference>